<dbReference type="Pfam" id="PF00106">
    <property type="entry name" value="adh_short"/>
    <property type="match status" value="1"/>
</dbReference>
<dbReference type="AlphaFoldDB" id="A0A4S4MR62"/>
<dbReference type="GO" id="GO:0016616">
    <property type="term" value="F:oxidoreductase activity, acting on the CH-OH group of donors, NAD or NADP as acceptor"/>
    <property type="evidence" value="ECO:0007669"/>
    <property type="project" value="TreeGrafter"/>
</dbReference>
<dbReference type="InterPro" id="IPR020904">
    <property type="entry name" value="Sc_DH/Rdtase_CS"/>
</dbReference>
<dbReference type="InterPro" id="IPR036291">
    <property type="entry name" value="NAD(P)-bd_dom_sf"/>
</dbReference>
<dbReference type="PRINTS" id="PR00081">
    <property type="entry name" value="GDHRDH"/>
</dbReference>
<evidence type="ECO:0000313" key="5">
    <source>
        <dbReference type="Proteomes" id="UP000308730"/>
    </source>
</evidence>
<accession>A0A4S4MR62</accession>
<dbReference type="GO" id="GO:0006633">
    <property type="term" value="P:fatty acid biosynthetic process"/>
    <property type="evidence" value="ECO:0007669"/>
    <property type="project" value="TreeGrafter"/>
</dbReference>
<dbReference type="Proteomes" id="UP000308730">
    <property type="component" value="Unassembled WGS sequence"/>
</dbReference>
<dbReference type="FunFam" id="3.40.50.720:FF:000084">
    <property type="entry name" value="Short-chain dehydrogenase reductase"/>
    <property type="match status" value="1"/>
</dbReference>
<reference evidence="4 5" key="1">
    <citation type="submission" date="2019-02" db="EMBL/GenBank/DDBJ databases">
        <title>Genome sequencing of the rare red list fungi Antrodiella citrinella (Flaviporus citrinellus).</title>
        <authorList>
            <person name="Buettner E."/>
            <person name="Kellner H."/>
        </authorList>
    </citation>
    <scope>NUCLEOTIDE SEQUENCE [LARGE SCALE GENOMIC DNA]</scope>
    <source>
        <strain evidence="4 5">DSM 108506</strain>
    </source>
</reference>
<keyword evidence="5" id="KW-1185">Reference proteome</keyword>
<dbReference type="PANTHER" id="PTHR42760:SF121">
    <property type="entry name" value="3-OXOACYL-(ACYL-CARRIER-PROTEIN) REDUCTASE"/>
    <property type="match status" value="1"/>
</dbReference>
<evidence type="ECO:0000313" key="4">
    <source>
        <dbReference type="EMBL" id="THH27601.1"/>
    </source>
</evidence>
<dbReference type="EMBL" id="SGPM01000239">
    <property type="protein sequence ID" value="THH27601.1"/>
    <property type="molecule type" value="Genomic_DNA"/>
</dbReference>
<feature type="region of interest" description="Disordered" evidence="3">
    <location>
        <begin position="857"/>
        <end position="878"/>
    </location>
</feature>
<comment type="caution">
    <text evidence="4">The sequence shown here is derived from an EMBL/GenBank/DDBJ whole genome shotgun (WGS) entry which is preliminary data.</text>
</comment>
<organism evidence="4 5">
    <name type="scientific">Antrodiella citrinella</name>
    <dbReference type="NCBI Taxonomy" id="2447956"/>
    <lineage>
        <taxon>Eukaryota</taxon>
        <taxon>Fungi</taxon>
        <taxon>Dikarya</taxon>
        <taxon>Basidiomycota</taxon>
        <taxon>Agaricomycotina</taxon>
        <taxon>Agaricomycetes</taxon>
        <taxon>Polyporales</taxon>
        <taxon>Steccherinaceae</taxon>
        <taxon>Antrodiella</taxon>
    </lineage>
</organism>
<dbReference type="OrthoDB" id="498125at2759"/>
<protein>
    <submittedName>
        <fullName evidence="4">Uncharacterized protein</fullName>
    </submittedName>
</protein>
<dbReference type="Gene3D" id="3.40.50.720">
    <property type="entry name" value="NAD(P)-binding Rossmann-like Domain"/>
    <property type="match status" value="1"/>
</dbReference>
<dbReference type="PRINTS" id="PR00080">
    <property type="entry name" value="SDRFAMILY"/>
</dbReference>
<comment type="similarity">
    <text evidence="1">Belongs to the short-chain dehydrogenases/reductases (SDR) family.</text>
</comment>
<dbReference type="SUPFAM" id="SSF51735">
    <property type="entry name" value="NAD(P)-binding Rossmann-fold domains"/>
    <property type="match status" value="1"/>
</dbReference>
<evidence type="ECO:0000256" key="1">
    <source>
        <dbReference type="ARBA" id="ARBA00006484"/>
    </source>
</evidence>
<evidence type="ECO:0000256" key="2">
    <source>
        <dbReference type="ARBA" id="ARBA00022857"/>
    </source>
</evidence>
<dbReference type="PROSITE" id="PS00061">
    <property type="entry name" value="ADH_SHORT"/>
    <property type="match status" value="1"/>
</dbReference>
<sequence length="914" mass="101392">MADIADYTPNVAVITGAAQGIGRTIALRLAEDGFDIALGDLPSQQAKLGTVIEEITAKGRKAIIVHTDVTKESDVEQLIEQTVQRLGGVDVMIANAGIVKHIPLVELTTEIFDLHMNVNARGVMLCYKHAVLQMLKQKRGGRIIGASSVLGRQATAPLHFAYSASKFAVRGMTQALALEMLGKKITVNAYAPGFIITDMTMNEQDVNYGTGAPGSYFKHICEIPQYAPDAGPEVVASYVSYLCKPEAHFVNVTILSAIIFLVCFKKRRSAELESEVMGVGISGIPAVLKGEGKLVEYLPSYMDTPFRYPAVLYSTPIQAVAGDSHALRYSIFTSAFLPYYLRPSTALIICPPMLVTLYMRQFSDFIEHASLSVEFHQHRAFHLGMIQRFLRVYTPLFTSVVNIMPCPSLALARRPPMHIVVYARLQAPRARCENQYHRFRALHPGVLQLHLPSIYVPLPASVVVTMTRSSMALILRPSMHVVVYARLRVPSRDTQYHQFRALHSGIIQLRLYSVSVPISPSVSFTVSRPSVALVLRPPMPIVLYSCLKFSFASTSQPQTVAPQLFSLHINLPQRSLQDVFASLPSSPLYIPMDTQSIQVYHRRMTHQSFCPLVLIRMVRGLIYIACLQYSRFNAVSFELIQQRAQASMLIYLFVGLQFILPTVPGASSQQRPTSSLCDTPSTSTLPSRFSVTDATCGRSNTRLPAMGYSCWSRTVFELGLRIVAAHEYADVLLSLGPGEAVGIRAVEANTREDREETSPSEEETHSWTVSVVVVRELDVRDFSQFINDMLEQNMLTNLLQYIPWCYGHPSGPIIEVDYPVSTEALIQAWADIPIEVMPSEVTRQPIGLIEYPFEATEGNAEDETAEVDEETSGSDADELQVSSLEEEHDDKAIVFFVARIRTLKSVSRFSGPFG</sequence>
<dbReference type="PANTHER" id="PTHR42760">
    <property type="entry name" value="SHORT-CHAIN DEHYDROGENASES/REDUCTASES FAMILY MEMBER"/>
    <property type="match status" value="1"/>
</dbReference>
<gene>
    <name evidence="4" type="ORF">EUX98_g6587</name>
</gene>
<feature type="compositionally biased region" description="Acidic residues" evidence="3">
    <location>
        <begin position="859"/>
        <end position="878"/>
    </location>
</feature>
<evidence type="ECO:0000256" key="3">
    <source>
        <dbReference type="SAM" id="MobiDB-lite"/>
    </source>
</evidence>
<proteinExistence type="inferred from homology"/>
<keyword evidence="2" id="KW-0521">NADP</keyword>
<name>A0A4S4MR62_9APHY</name>
<dbReference type="InterPro" id="IPR002347">
    <property type="entry name" value="SDR_fam"/>
</dbReference>
<dbReference type="GO" id="GO:0048038">
    <property type="term" value="F:quinone binding"/>
    <property type="evidence" value="ECO:0007669"/>
    <property type="project" value="TreeGrafter"/>
</dbReference>